<evidence type="ECO:0008006" key="3">
    <source>
        <dbReference type="Google" id="ProtNLM"/>
    </source>
</evidence>
<organism evidence="1 2">
    <name type="scientific">Mycena metata</name>
    <dbReference type="NCBI Taxonomy" id="1033252"/>
    <lineage>
        <taxon>Eukaryota</taxon>
        <taxon>Fungi</taxon>
        <taxon>Dikarya</taxon>
        <taxon>Basidiomycota</taxon>
        <taxon>Agaricomycotina</taxon>
        <taxon>Agaricomycetes</taxon>
        <taxon>Agaricomycetidae</taxon>
        <taxon>Agaricales</taxon>
        <taxon>Marasmiineae</taxon>
        <taxon>Mycenaceae</taxon>
        <taxon>Mycena</taxon>
    </lineage>
</organism>
<keyword evidence="2" id="KW-1185">Reference proteome</keyword>
<gene>
    <name evidence="1" type="ORF">B0H16DRAFT_1305439</name>
</gene>
<dbReference type="AlphaFoldDB" id="A0AAD7JUS1"/>
<reference evidence="1" key="1">
    <citation type="submission" date="2023-03" db="EMBL/GenBank/DDBJ databases">
        <title>Massive genome expansion in bonnet fungi (Mycena s.s.) driven by repeated elements and novel gene families across ecological guilds.</title>
        <authorList>
            <consortium name="Lawrence Berkeley National Laboratory"/>
            <person name="Harder C.B."/>
            <person name="Miyauchi S."/>
            <person name="Viragh M."/>
            <person name="Kuo A."/>
            <person name="Thoen E."/>
            <person name="Andreopoulos B."/>
            <person name="Lu D."/>
            <person name="Skrede I."/>
            <person name="Drula E."/>
            <person name="Henrissat B."/>
            <person name="Morin E."/>
            <person name="Kohler A."/>
            <person name="Barry K."/>
            <person name="LaButti K."/>
            <person name="Morin E."/>
            <person name="Salamov A."/>
            <person name="Lipzen A."/>
            <person name="Mereny Z."/>
            <person name="Hegedus B."/>
            <person name="Baldrian P."/>
            <person name="Stursova M."/>
            <person name="Weitz H."/>
            <person name="Taylor A."/>
            <person name="Grigoriev I.V."/>
            <person name="Nagy L.G."/>
            <person name="Martin F."/>
            <person name="Kauserud H."/>
        </authorList>
    </citation>
    <scope>NUCLEOTIDE SEQUENCE</scope>
    <source>
        <strain evidence="1">CBHHK182m</strain>
    </source>
</reference>
<proteinExistence type="predicted"/>
<dbReference type="Proteomes" id="UP001215598">
    <property type="component" value="Unassembled WGS sequence"/>
</dbReference>
<accession>A0AAD7JUS1</accession>
<evidence type="ECO:0000313" key="2">
    <source>
        <dbReference type="Proteomes" id="UP001215598"/>
    </source>
</evidence>
<comment type="caution">
    <text evidence="1">The sequence shown here is derived from an EMBL/GenBank/DDBJ whole genome shotgun (WGS) entry which is preliminary data.</text>
</comment>
<protein>
    <recommendedName>
        <fullName evidence="3">F-box domain-containing protein</fullName>
    </recommendedName>
</protein>
<name>A0AAD7JUS1_9AGAR</name>
<dbReference type="EMBL" id="JARKIB010000014">
    <property type="protein sequence ID" value="KAJ7772201.1"/>
    <property type="molecule type" value="Genomic_DNA"/>
</dbReference>
<evidence type="ECO:0000313" key="1">
    <source>
        <dbReference type="EMBL" id="KAJ7772201.1"/>
    </source>
</evidence>
<sequence length="156" mass="17102">MLDRLAADSACVADLEAQILHLQNSISTLRAERNPAQERLNSYHYPVLTLPNEITSEVFVHFLSDYPICPPLTGIHSPTVFTHVCGRWREIAVGPPGLWSLISLTSFAIAFELQVEILDLWLSRSCSCPLSINVVDSASSASAILTRLHTGSTTDV</sequence>